<sequence length="222" mass="25054">MSSLKNSPKQPPFLIPIIPQDSPPVWHIRYRMKARINKYAQKDDLSHCLYDEIAETLGLFSEVVHIVHVVPGSHPFDDLNFALQDVMRQHGIALWFSHHWSRVDKSPDNRCCVLRPVRGGYDLVHAKGVTVYELKKGTPIVWALILTNPLDADTSDISWTAGLGRLKGQNLTVDRRRIIAQVEIDPAAFEKELELTIFGRVLHGLEASAHCNGNLLKAFPLI</sequence>
<accession>A0A5C3L9C0</accession>
<gene>
    <name evidence="1" type="ORF">FA15DRAFT_704254</name>
</gene>
<keyword evidence="2" id="KW-1185">Reference proteome</keyword>
<dbReference type="EMBL" id="ML210194">
    <property type="protein sequence ID" value="TFK24818.1"/>
    <property type="molecule type" value="Genomic_DNA"/>
</dbReference>
<evidence type="ECO:0000313" key="1">
    <source>
        <dbReference type="EMBL" id="TFK24818.1"/>
    </source>
</evidence>
<organism evidence="1 2">
    <name type="scientific">Coprinopsis marcescibilis</name>
    <name type="common">Agaric fungus</name>
    <name type="synonym">Psathyrella marcescibilis</name>
    <dbReference type="NCBI Taxonomy" id="230819"/>
    <lineage>
        <taxon>Eukaryota</taxon>
        <taxon>Fungi</taxon>
        <taxon>Dikarya</taxon>
        <taxon>Basidiomycota</taxon>
        <taxon>Agaricomycotina</taxon>
        <taxon>Agaricomycetes</taxon>
        <taxon>Agaricomycetidae</taxon>
        <taxon>Agaricales</taxon>
        <taxon>Agaricineae</taxon>
        <taxon>Psathyrellaceae</taxon>
        <taxon>Coprinopsis</taxon>
    </lineage>
</organism>
<dbReference type="AlphaFoldDB" id="A0A5C3L9C0"/>
<reference evidence="1 2" key="1">
    <citation type="journal article" date="2019" name="Nat. Ecol. Evol.">
        <title>Megaphylogeny resolves global patterns of mushroom evolution.</title>
        <authorList>
            <person name="Varga T."/>
            <person name="Krizsan K."/>
            <person name="Foldi C."/>
            <person name="Dima B."/>
            <person name="Sanchez-Garcia M."/>
            <person name="Sanchez-Ramirez S."/>
            <person name="Szollosi G.J."/>
            <person name="Szarkandi J.G."/>
            <person name="Papp V."/>
            <person name="Albert L."/>
            <person name="Andreopoulos W."/>
            <person name="Angelini C."/>
            <person name="Antonin V."/>
            <person name="Barry K.W."/>
            <person name="Bougher N.L."/>
            <person name="Buchanan P."/>
            <person name="Buyck B."/>
            <person name="Bense V."/>
            <person name="Catcheside P."/>
            <person name="Chovatia M."/>
            <person name="Cooper J."/>
            <person name="Damon W."/>
            <person name="Desjardin D."/>
            <person name="Finy P."/>
            <person name="Geml J."/>
            <person name="Haridas S."/>
            <person name="Hughes K."/>
            <person name="Justo A."/>
            <person name="Karasinski D."/>
            <person name="Kautmanova I."/>
            <person name="Kiss B."/>
            <person name="Kocsube S."/>
            <person name="Kotiranta H."/>
            <person name="LaButti K.M."/>
            <person name="Lechner B.E."/>
            <person name="Liimatainen K."/>
            <person name="Lipzen A."/>
            <person name="Lukacs Z."/>
            <person name="Mihaltcheva S."/>
            <person name="Morgado L.N."/>
            <person name="Niskanen T."/>
            <person name="Noordeloos M.E."/>
            <person name="Ohm R.A."/>
            <person name="Ortiz-Santana B."/>
            <person name="Ovrebo C."/>
            <person name="Racz N."/>
            <person name="Riley R."/>
            <person name="Savchenko A."/>
            <person name="Shiryaev A."/>
            <person name="Soop K."/>
            <person name="Spirin V."/>
            <person name="Szebenyi C."/>
            <person name="Tomsovsky M."/>
            <person name="Tulloss R.E."/>
            <person name="Uehling J."/>
            <person name="Grigoriev I.V."/>
            <person name="Vagvolgyi C."/>
            <person name="Papp T."/>
            <person name="Martin F.M."/>
            <person name="Miettinen O."/>
            <person name="Hibbett D.S."/>
            <person name="Nagy L.G."/>
        </authorList>
    </citation>
    <scope>NUCLEOTIDE SEQUENCE [LARGE SCALE GENOMIC DNA]</scope>
    <source>
        <strain evidence="1 2">CBS 121175</strain>
    </source>
</reference>
<evidence type="ECO:0000313" key="2">
    <source>
        <dbReference type="Proteomes" id="UP000307440"/>
    </source>
</evidence>
<proteinExistence type="predicted"/>
<protein>
    <submittedName>
        <fullName evidence="1">Uncharacterized protein</fullName>
    </submittedName>
</protein>
<name>A0A5C3L9C0_COPMA</name>
<dbReference type="Proteomes" id="UP000307440">
    <property type="component" value="Unassembled WGS sequence"/>
</dbReference>